<dbReference type="KEGG" id="tba:TERMP_01107"/>
<keyword evidence="1" id="KW-0812">Transmembrane</keyword>
<protein>
    <submittedName>
        <fullName evidence="2">Uncharacterized protein</fullName>
    </submittedName>
</protein>
<dbReference type="PATRIC" id="fig|391623.17.peg.1110"/>
<feature type="transmembrane region" description="Helical" evidence="1">
    <location>
        <begin position="277"/>
        <end position="298"/>
    </location>
</feature>
<keyword evidence="3" id="KW-1185">Reference proteome</keyword>
<accession>F0LMV4</accession>
<proteinExistence type="predicted"/>
<evidence type="ECO:0000313" key="2">
    <source>
        <dbReference type="EMBL" id="ADT84083.1"/>
    </source>
</evidence>
<name>F0LMV4_THEBM</name>
<gene>
    <name evidence="2" type="ordered locus">TERMP_01107</name>
</gene>
<dbReference type="EMBL" id="CP002372">
    <property type="protein sequence ID" value="ADT84083.1"/>
    <property type="molecule type" value="Genomic_DNA"/>
</dbReference>
<dbReference type="Proteomes" id="UP000007478">
    <property type="component" value="Chromosome"/>
</dbReference>
<dbReference type="OrthoDB" id="102665at2157"/>
<keyword evidence="1" id="KW-0472">Membrane</keyword>
<reference evidence="2 3" key="1">
    <citation type="journal article" date="2011" name="J. Bacteriol.">
        <title>Complete genome sequence of the hyperthermophilic, piezophilic, heterotrophic, and carboxydotrophic archaeon Thermococcus barophilus MP.</title>
        <authorList>
            <person name="Vannier P."/>
            <person name="Marteinsson V.T."/>
            <person name="Fridjonsson O.H."/>
            <person name="Oger P."/>
            <person name="Jebbar M."/>
        </authorList>
    </citation>
    <scope>NUCLEOTIDE SEQUENCE [LARGE SCALE GENOMIC DNA]</scope>
    <source>
        <strain evidence="3">DSM 11836 / MP</strain>
    </source>
</reference>
<evidence type="ECO:0000256" key="1">
    <source>
        <dbReference type="SAM" id="Phobius"/>
    </source>
</evidence>
<dbReference type="HOGENOM" id="CLU_904950_0_0_2"/>
<evidence type="ECO:0000313" key="3">
    <source>
        <dbReference type="Proteomes" id="UP000007478"/>
    </source>
</evidence>
<keyword evidence="1" id="KW-1133">Transmembrane helix</keyword>
<sequence>MKKAAGVIFVLLGAFMLYADHMYFRPPYRCVSAYVLPLPVLEVGVKNITNGEEVYTIILALGIDSNKSEIMVHDSEQNLSVPFIRKGELYYPPEPRYINKITINENASTITVYYLNYYNSSSTNVENISLKISPSAFTLNTTLRIKPTKDGFYLNITLPTGNISINGNPETFIFFGNNITEVPILNEIFIGKVLNATLAYDTHDPVVREKLWLLMDIKVYRGGFEFHTHGLNVQNIKRVELQKGFSFKNLILYDNYTAIERMYDVKSGRYQEECYEYFPGLLAYVGGLVTLLGITLFADAVKHGKVN</sequence>
<dbReference type="AlphaFoldDB" id="F0LMV4"/>
<organism evidence="2 3">
    <name type="scientific">Thermococcus barophilus (strain DSM 11836 / MP)</name>
    <dbReference type="NCBI Taxonomy" id="391623"/>
    <lineage>
        <taxon>Archaea</taxon>
        <taxon>Methanobacteriati</taxon>
        <taxon>Methanobacteriota</taxon>
        <taxon>Thermococci</taxon>
        <taxon>Thermococcales</taxon>
        <taxon>Thermococcaceae</taxon>
        <taxon>Thermococcus</taxon>
    </lineage>
</organism>
<dbReference type="RefSeq" id="WP_013467381.1">
    <property type="nucleotide sequence ID" value="NC_014804.1"/>
</dbReference>
<dbReference type="GeneID" id="10041424"/>